<dbReference type="EMBL" id="CAXAMM010010780">
    <property type="protein sequence ID" value="CAK9024233.1"/>
    <property type="molecule type" value="Genomic_DNA"/>
</dbReference>
<dbReference type="GO" id="GO:0008233">
    <property type="term" value="F:peptidase activity"/>
    <property type="evidence" value="ECO:0007669"/>
    <property type="project" value="UniProtKB-KW"/>
</dbReference>
<evidence type="ECO:0000313" key="3">
    <source>
        <dbReference type="Proteomes" id="UP001642464"/>
    </source>
</evidence>
<reference evidence="2 3" key="1">
    <citation type="submission" date="2024-02" db="EMBL/GenBank/DDBJ databases">
        <authorList>
            <person name="Chen Y."/>
            <person name="Shah S."/>
            <person name="Dougan E. K."/>
            <person name="Thang M."/>
            <person name="Chan C."/>
        </authorList>
    </citation>
    <scope>NUCLEOTIDE SEQUENCE [LARGE SCALE GENOMIC DNA]</scope>
</reference>
<proteinExistence type="predicted"/>
<keyword evidence="2" id="KW-0645">Protease</keyword>
<dbReference type="GO" id="GO:0006508">
    <property type="term" value="P:proteolysis"/>
    <property type="evidence" value="ECO:0007669"/>
    <property type="project" value="UniProtKB-KW"/>
</dbReference>
<comment type="caution">
    <text evidence="2">The sequence shown here is derived from an EMBL/GenBank/DDBJ whole genome shotgun (WGS) entry which is preliminary data.</text>
</comment>
<dbReference type="Proteomes" id="UP001642464">
    <property type="component" value="Unassembled WGS sequence"/>
</dbReference>
<name>A0ABP0KBY3_9DINO</name>
<accession>A0ABP0KBY3</accession>
<evidence type="ECO:0000313" key="1">
    <source>
        <dbReference type="EMBL" id="CAK9024233.1"/>
    </source>
</evidence>
<evidence type="ECO:0000313" key="2">
    <source>
        <dbReference type="EMBL" id="CAK9024327.1"/>
    </source>
</evidence>
<gene>
    <name evidence="1" type="ORF">SCF082_LOCUS16538</name>
    <name evidence="2" type="ORF">SCF082_LOCUS16582</name>
</gene>
<keyword evidence="3" id="KW-1185">Reference proteome</keyword>
<organism evidence="2 3">
    <name type="scientific">Durusdinium trenchii</name>
    <dbReference type="NCBI Taxonomy" id="1381693"/>
    <lineage>
        <taxon>Eukaryota</taxon>
        <taxon>Sar</taxon>
        <taxon>Alveolata</taxon>
        <taxon>Dinophyceae</taxon>
        <taxon>Suessiales</taxon>
        <taxon>Symbiodiniaceae</taxon>
        <taxon>Durusdinium</taxon>
    </lineage>
</organism>
<protein>
    <submittedName>
        <fullName evidence="2">Lon protease homolog</fullName>
    </submittedName>
</protein>
<sequence length="190" mass="21541">MAHPMERSGLRPPRLNDGAENVKLPEDLWLQLGLALIVAILDLAWRLRNLAWVKDFCQGAYGHLADPVNKLRVKVYTLIFASFSFGLIMPIFAPWEHAEKWVRWHPYNVDAELLWRGTFATFALAFFLTAANRKVNSSIVAFFAAHGVCHSLSMFIDNRVFPADGNDNVEHILEIWFVPLLCGTSCLVFA</sequence>
<dbReference type="EMBL" id="CAXAMM010010835">
    <property type="protein sequence ID" value="CAK9024327.1"/>
    <property type="molecule type" value="Genomic_DNA"/>
</dbReference>
<keyword evidence="2" id="KW-0378">Hydrolase</keyword>